<dbReference type="PROSITE" id="PS50802">
    <property type="entry name" value="OTU"/>
    <property type="match status" value="1"/>
</dbReference>
<protein>
    <submittedName>
        <fullName evidence="3">OTU domain-containing protein</fullName>
    </submittedName>
</protein>
<dbReference type="InterPro" id="IPR038765">
    <property type="entry name" value="Papain-like_cys_pep_sf"/>
</dbReference>
<dbReference type="Proteomes" id="UP000887574">
    <property type="component" value="Unplaced"/>
</dbReference>
<keyword evidence="2" id="KW-1185">Reference proteome</keyword>
<dbReference type="SUPFAM" id="SSF54001">
    <property type="entry name" value="Cysteine proteinases"/>
    <property type="match status" value="1"/>
</dbReference>
<accession>A0A915DRS6</accession>
<evidence type="ECO:0000259" key="1">
    <source>
        <dbReference type="PROSITE" id="PS50802"/>
    </source>
</evidence>
<dbReference type="Gene3D" id="3.90.70.80">
    <property type="match status" value="1"/>
</dbReference>
<proteinExistence type="predicted"/>
<dbReference type="AlphaFoldDB" id="A0A915DRS6"/>
<evidence type="ECO:0000313" key="3">
    <source>
        <dbReference type="WBParaSite" id="jg22841"/>
    </source>
</evidence>
<reference evidence="3" key="1">
    <citation type="submission" date="2022-11" db="UniProtKB">
        <authorList>
            <consortium name="WormBaseParasite"/>
        </authorList>
    </citation>
    <scope>IDENTIFICATION</scope>
</reference>
<feature type="domain" description="OTU" evidence="1">
    <location>
        <begin position="50"/>
        <end position="157"/>
    </location>
</feature>
<sequence length="157" mass="18296">MRTGRTIIFEYLDQDLQDELCLSFDLQVGVIRPGNRLRQIYFDSERSKHKKLKHIEADGNCLFRSLSYCISSTEANHGRLRHLIVEFVKNSREKKWTEIWRRKESCANMEIPAKDIGWTLYTPDVETGPSSELLQDAEKPTFALSYNGSHFDVILEI</sequence>
<evidence type="ECO:0000313" key="2">
    <source>
        <dbReference type="Proteomes" id="UP000887574"/>
    </source>
</evidence>
<dbReference type="InterPro" id="IPR003323">
    <property type="entry name" value="OTU_dom"/>
</dbReference>
<dbReference type="WBParaSite" id="jg22841">
    <property type="protein sequence ID" value="jg22841"/>
    <property type="gene ID" value="jg22841"/>
</dbReference>
<name>A0A915DRS6_9BILA</name>
<organism evidence="2 3">
    <name type="scientific">Ditylenchus dipsaci</name>
    <dbReference type="NCBI Taxonomy" id="166011"/>
    <lineage>
        <taxon>Eukaryota</taxon>
        <taxon>Metazoa</taxon>
        <taxon>Ecdysozoa</taxon>
        <taxon>Nematoda</taxon>
        <taxon>Chromadorea</taxon>
        <taxon>Rhabditida</taxon>
        <taxon>Tylenchina</taxon>
        <taxon>Tylenchomorpha</taxon>
        <taxon>Sphaerularioidea</taxon>
        <taxon>Anguinidae</taxon>
        <taxon>Anguininae</taxon>
        <taxon>Ditylenchus</taxon>
    </lineage>
</organism>